<evidence type="ECO:0000256" key="1">
    <source>
        <dbReference type="SAM" id="Coils"/>
    </source>
</evidence>
<dbReference type="Gene3D" id="1.20.58.60">
    <property type="match status" value="16"/>
</dbReference>
<dbReference type="GO" id="GO:0045104">
    <property type="term" value="P:intermediate filament cytoskeleton organization"/>
    <property type="evidence" value="ECO:0007669"/>
    <property type="project" value="InterPro"/>
</dbReference>
<feature type="coiled-coil region" evidence="1">
    <location>
        <begin position="1364"/>
        <end position="1391"/>
    </location>
</feature>
<dbReference type="InterPro" id="IPR002017">
    <property type="entry name" value="Spectrin_repeat"/>
</dbReference>
<feature type="coiled-coil region" evidence="1">
    <location>
        <begin position="880"/>
        <end position="907"/>
    </location>
</feature>
<dbReference type="CDD" id="cd00176">
    <property type="entry name" value="SPEC"/>
    <property type="match status" value="8"/>
</dbReference>
<feature type="coiled-coil region" evidence="1">
    <location>
        <begin position="2889"/>
        <end position="2952"/>
    </location>
</feature>
<feature type="compositionally biased region" description="Basic and acidic residues" evidence="2">
    <location>
        <begin position="3007"/>
        <end position="3022"/>
    </location>
</feature>
<dbReference type="EMBL" id="JARK01001625">
    <property type="protein sequence ID" value="EYB85848.1"/>
    <property type="molecule type" value="Genomic_DNA"/>
</dbReference>
<feature type="coiled-coil region" evidence="1">
    <location>
        <begin position="1302"/>
        <end position="1336"/>
    </location>
</feature>
<dbReference type="InterPro" id="IPR018159">
    <property type="entry name" value="Spectrin/alpha-actinin"/>
</dbReference>
<dbReference type="GO" id="GO:0005882">
    <property type="term" value="C:intermediate filament"/>
    <property type="evidence" value="ECO:0007669"/>
    <property type="project" value="TreeGrafter"/>
</dbReference>
<sequence length="3183" mass="357321">MHELPYRIAALCALSRNLKWQEDIAREAATRHSELTDIIQELNKFKETIYTQHLSFDLRPDTANSAQNDVQNLKESLDAWRDQIKNRLEAVDALCFESADSLSPDQYAFLREKKNQLTADYDTVVRTVENIHGRLNVLASLLIEFSSKTSSLQSWMTHQTRVIGSIRERSADPQYLSEARHEAKVLLEEVAREEGSLKAIGALLAKIEQEVDSLYDSVPEASSRGIHSTEIRNTFYRVEDDFSALQKQCAELMQFQNRIGSLGNELNEHLRKVDDWFSNVEGDLIKVDRASDMTVEQKLVALEDLNQQVVDGNRHFDQVDQASRKLLNALDGLNAHTDVTSRHEIEAAERKKRHDNLLDRIQEAFNYATAQKAANEGVRDAVLDLHSWLDDYERRAQTSRDVPLVEESLNELKREVQLLRMDLDSRLALTKDLENDLTKLSASNPPAWKDDVEEKLREATVRLQRNSTELRGFRDNVIDALEGVVRVESIGSSLSRSCDALSSNLRATNARDVPRLREVAAELDSMNSQIMDMRHTAESIKKIPNVTGTEAVDAYVDGIGNKVTGVSNELEAKHSMHAEVGRIEEEFEEAKQRLNNWLSLFDAEILGLGPISINSEKLVQQRNELGALMEKHREGLSLVDELDSVATRLGSAEESTGAGNRLSTVPRIAMELLTKYNAQADALRTRSDKINALEHKATELFAAEEELRSWIAAQNSNLSEFGLPTTTDAVQSLQAMLDRVNKSRRTEQRRLDDIRLRGRELAGEASVPEEAQQVLDRNRAISDDWDQLSDRTDAVRDRLAQVERWVDGYASVEKWLTAKRRMLAAIGVATTDATIANTQLGQIQVIKAEMDGERSTWTKLNDVARKLTEETSDGALNSAMDGLNSRWVDLEKDLDEKERNIQRASNLGAEIKALQKDVMNKLGVLEADVEKFGNMLPSEVEARLNELSVFKSQLNGLNDQIDHMSDLISASEELEIDPVNRGDLEDQMKGMRKKIQEMGRKLDHLKNIALSSRNEGDEIDKKLESLLDLALGAKAEIDQAAPISADKNRLQEHADSVNALLGKITEVEGDFPYVRAVVTERLKKAPDEELQSKLQKLSSNWNPAVGAVKERSAVVAKVLDLIEQFGDLENSIRDNLKNDEDKLASAVAEDDNAATHRALKSMETAFGRRMADAVTLAALASRISASAPGPEANKFHRSAENFTDDCNALSKKINSAIEAAQRKVDLGEKFNRLVDEARHVATEERRALESETAELNTPEKVAARMAEISGFWNRSQRELMVCNDELKKSVTPEKAAANEETLAQLNDEFVALGSQLQELSAALGAKKEDREKLSEKSNRVKNDVNVLFMELSDLDPIARNTAELAAQEEQIITMEGQLAEQEAELQAALAAWDDALAAGTVTQSQWASNRATAEDVTKLIAKAKKKLSQRRKKLKQATGELEAVQRNAADLVRELNAARESEALSSGATVSDPGKQSEKLKQLKDSLKNIGNRVDDFVSDCKLLIRTAGPDTDTAELDKSLQEVCDTWSEVSTALASKEREVDAAVQQLGRYEDAYKALLNWLEETEELMENQRPPAADAKVAKAQLHAYDVLLKHIDDKDFSVKGFSALIAKIIAMTTVEEEVKSLKHHDEEINKRYNDLVSAAHERQRRLIEAVDLAERLSEGIVPLESWLYQAEKRLNALGKIPADVEKMEEQLQEQRDLDEEINQKGQDVDRILAIVPMLSALVSVEDANSLEGQANQIASRYETIAHRVRLTKDLLNEMALTVNDLFADVDNLEVWLTDMEQKMDSISEIAIAPDDLSEQSNIVGDLVTAVTERDEQISAVIDVARQLCRQATGDEALALQYRMDQLKKRYADIMLVADEKLALLAKAIPLSERFHEGFEAVMEWVEAVEEDLVQIDSTDLDTQTQLVFSMEEGVSHWRPEVDDLIAVSSQLQALSSPDQAEELFQSTTEMNRRVNQIAEKVARRAERLDVADRQSRAVFDELSFLLEWLSDARDRVAAAGPPSIDPDFARTQLRNQLVMNDDVTVNKTRLRELTMEVKKVCRELGGEGGESVSSLTEQCDQAKDLVDEVTKLCMNRTEVLERALALSQHLTIEFDRLTTWLDQIDDELRTAPELTTATPLPQLRKQREHNADLAAAILAYVPIVEQFRSDVSALQDICVHEDGVKLGELADEIIAKYNDMRMAVEARGQALDSIVDATSGLGERLDNFVETLRGASDRLRQNNSISSDPALLRTQIAENHAVKEGLRAKQSAYIALKESAAELLSSLPQGDAARDEVTEKLRRLSELWDSIEQEAEDRGDFLESILAKARHFWNELDECQRAIDDIRVRLESVEPAAGQPEQLQRQQAEMQNVASNMASTENRLVELREAGAALSGIIPSEEQTVINAQVEAVHDGWATITKLFADKNRDLIAAMEDAMAFHTDMASLLAWLDDAETRLAKLPATESLKVDEISRLLDELHIFKDEMDKQAVLKEQLSYTAGQIASGAPAHQAAAIRQPINKLNLRWSQLYAALCDRENKVERMLLQMGRLSEAADQLIAWMRKTRGTLDELSVAAPTLRQLEIQRCQLTVVSNDVHAHESSVATLNAAAQRLMRDDQNADAIEKMNQMNKEWKELNDILQALIIQMEKAKAEAEKVGREAEQWMVWLEDVESQLATTKPTGGLPETAEIQLDDFRVLRSEIAQNKPALEAYIDDANNNLCDGENNGQTWIGRNHALIRNKWAKVKELCADREKKLQLALEEAVALDTSMRDTAEWLTAAEQRLAALEPVSRILDVLENQAMENEKWTDEVAIRKQLMAEQQAAGTRLQYYCEKKDAIPIKNGLVSLKHRFEKVASRSAERTKQLNAALDETRVWLNGVTDLLSWLDDLETKIPDDQLSTSNIDKLKQLLDDVKAAQAELTSRQPDFDITYKRGKSLMDHAPRPEVKKIQERNENLKKRWNAVLERASQKRIAAEQALLDSSAFDEAILELESWIDSELAKNATAEANVHGDVDTVKSLIDEHKKRETERTSKQRGLDTVMSKAAKLSSKDSDENSHIRTVCARVTDKWKLLEEQARARSAALEDAAKQAADFDKKVHEILDWLVETEGKLANHLKLLSPGLKNNRKRKTATRSLFPENLMVWGSISATDKTFLIFIDKNVKIIAKIYQEEIHEKVMVPWKQKHPNFIIQQDWATAH</sequence>
<organism evidence="3 4">
    <name type="scientific">Ancylostoma ceylanicum</name>
    <dbReference type="NCBI Taxonomy" id="53326"/>
    <lineage>
        <taxon>Eukaryota</taxon>
        <taxon>Metazoa</taxon>
        <taxon>Ecdysozoa</taxon>
        <taxon>Nematoda</taxon>
        <taxon>Chromadorea</taxon>
        <taxon>Rhabditida</taxon>
        <taxon>Rhabditina</taxon>
        <taxon>Rhabditomorpha</taxon>
        <taxon>Strongyloidea</taxon>
        <taxon>Ancylostomatidae</taxon>
        <taxon>Ancylostomatinae</taxon>
        <taxon>Ancylostoma</taxon>
    </lineage>
</organism>
<feature type="coiled-coil region" evidence="1">
    <location>
        <begin position="63"/>
        <end position="90"/>
    </location>
</feature>
<evidence type="ECO:0000256" key="2">
    <source>
        <dbReference type="SAM" id="MobiDB-lite"/>
    </source>
</evidence>
<dbReference type="GO" id="GO:0003676">
    <property type="term" value="F:nucleic acid binding"/>
    <property type="evidence" value="ECO:0007669"/>
    <property type="project" value="InterPro"/>
</dbReference>
<evidence type="ECO:0000313" key="3">
    <source>
        <dbReference type="EMBL" id="EYB85848.1"/>
    </source>
</evidence>
<keyword evidence="1" id="KW-0175">Coiled coil</keyword>
<reference evidence="4" key="1">
    <citation type="journal article" date="2015" name="Nat. Genet.">
        <title>The genome and transcriptome of the zoonotic hookworm Ancylostoma ceylanicum identify infection-specific gene families.</title>
        <authorList>
            <person name="Schwarz E.M."/>
            <person name="Hu Y."/>
            <person name="Antoshechkin I."/>
            <person name="Miller M.M."/>
            <person name="Sternberg P.W."/>
            <person name="Aroian R.V."/>
        </authorList>
    </citation>
    <scope>NUCLEOTIDE SEQUENCE</scope>
    <source>
        <strain evidence="4">HY135</strain>
    </source>
</reference>
<dbReference type="Gene3D" id="3.30.420.10">
    <property type="entry name" value="Ribonuclease H-like superfamily/Ribonuclease H"/>
    <property type="match status" value="1"/>
</dbReference>
<comment type="caution">
    <text evidence="3">The sequence shown here is derived from an EMBL/GenBank/DDBJ whole genome shotgun (WGS) entry which is preliminary data.</text>
</comment>
<dbReference type="GO" id="GO:0042060">
    <property type="term" value="P:wound healing"/>
    <property type="evidence" value="ECO:0007669"/>
    <property type="project" value="TreeGrafter"/>
</dbReference>
<dbReference type="SMART" id="SM00150">
    <property type="entry name" value="SPEC"/>
    <property type="match status" value="19"/>
</dbReference>
<feature type="region of interest" description="Disordered" evidence="2">
    <location>
        <begin position="3007"/>
        <end position="3036"/>
    </location>
</feature>
<dbReference type="InterPro" id="IPR043197">
    <property type="entry name" value="Plakin"/>
</dbReference>
<dbReference type="GO" id="GO:0005737">
    <property type="term" value="C:cytoplasm"/>
    <property type="evidence" value="ECO:0007669"/>
    <property type="project" value="TreeGrafter"/>
</dbReference>
<evidence type="ECO:0008006" key="5">
    <source>
        <dbReference type="Google" id="ProtNLM"/>
    </source>
</evidence>
<dbReference type="PANTHER" id="PTHR23169:SF23">
    <property type="entry name" value="SHORT STOP, ISOFORM H"/>
    <property type="match status" value="1"/>
</dbReference>
<keyword evidence="4" id="KW-1185">Reference proteome</keyword>
<feature type="coiled-coil region" evidence="1">
    <location>
        <begin position="573"/>
        <end position="600"/>
    </location>
</feature>
<dbReference type="GO" id="GO:0031122">
    <property type="term" value="P:cytoplasmic microtubule organization"/>
    <property type="evidence" value="ECO:0007669"/>
    <property type="project" value="TreeGrafter"/>
</dbReference>
<dbReference type="GO" id="GO:0005198">
    <property type="term" value="F:structural molecule activity"/>
    <property type="evidence" value="ECO:0007669"/>
    <property type="project" value="TreeGrafter"/>
</dbReference>
<feature type="coiled-coil region" evidence="1">
    <location>
        <begin position="2349"/>
        <end position="2376"/>
    </location>
</feature>
<dbReference type="OrthoDB" id="2250192at2759"/>
<evidence type="ECO:0000313" key="4">
    <source>
        <dbReference type="Proteomes" id="UP000024635"/>
    </source>
</evidence>
<protein>
    <recommendedName>
        <fullName evidence="5">GAR domain-containing protein</fullName>
    </recommendedName>
</protein>
<feature type="coiled-coil region" evidence="1">
    <location>
        <begin position="2609"/>
        <end position="2646"/>
    </location>
</feature>
<dbReference type="GO" id="GO:0030056">
    <property type="term" value="C:hemidesmosome"/>
    <property type="evidence" value="ECO:0007669"/>
    <property type="project" value="TreeGrafter"/>
</dbReference>
<dbReference type="SUPFAM" id="SSF46966">
    <property type="entry name" value="Spectrin repeat"/>
    <property type="match status" value="13"/>
</dbReference>
<feature type="coiled-coil region" evidence="1">
    <location>
        <begin position="1420"/>
        <end position="1461"/>
    </location>
</feature>
<proteinExistence type="predicted"/>
<dbReference type="PANTHER" id="PTHR23169">
    <property type="entry name" value="ENVOPLAKIN"/>
    <property type="match status" value="1"/>
</dbReference>
<dbReference type="GO" id="GO:0016020">
    <property type="term" value="C:membrane"/>
    <property type="evidence" value="ECO:0007669"/>
    <property type="project" value="TreeGrafter"/>
</dbReference>
<dbReference type="Proteomes" id="UP000024635">
    <property type="component" value="Unassembled WGS sequence"/>
</dbReference>
<dbReference type="Pfam" id="PF00435">
    <property type="entry name" value="Spectrin"/>
    <property type="match status" value="8"/>
</dbReference>
<accession>A0A016S5C7</accession>
<dbReference type="InterPro" id="IPR036397">
    <property type="entry name" value="RNaseH_sf"/>
</dbReference>
<feature type="coiled-coil region" evidence="1">
    <location>
        <begin position="981"/>
        <end position="1008"/>
    </location>
</feature>
<gene>
    <name evidence="3" type="primary">Acey_s0289.g1495</name>
    <name evidence="3" type="ORF">Y032_0289g1495</name>
</gene>
<name>A0A016S5C7_9BILA</name>